<gene>
    <name evidence="1" type="ORF">TM5383_01581</name>
</gene>
<proteinExistence type="predicted"/>
<evidence type="ECO:0000313" key="1">
    <source>
        <dbReference type="EMBL" id="CUH84372.1"/>
    </source>
</evidence>
<dbReference type="RefSeq" id="WP_076400137.1">
    <property type="nucleotide sequence ID" value="NZ_CYSF01000007.1"/>
</dbReference>
<dbReference type="EMBL" id="CYSF01000007">
    <property type="protein sequence ID" value="CUH84372.1"/>
    <property type="molecule type" value="Genomic_DNA"/>
</dbReference>
<dbReference type="InterPro" id="IPR036514">
    <property type="entry name" value="SGNH_hydro_sf"/>
</dbReference>
<protein>
    <submittedName>
        <fullName evidence="1">Uncharacterized protein</fullName>
    </submittedName>
</protein>
<dbReference type="OrthoDB" id="8883291at2"/>
<dbReference type="AlphaFoldDB" id="A0A0P1H508"/>
<organism evidence="1 2">
    <name type="scientific">Thalassovita mediterranea</name>
    <dbReference type="NCBI Taxonomy" id="340021"/>
    <lineage>
        <taxon>Bacteria</taxon>
        <taxon>Pseudomonadati</taxon>
        <taxon>Pseudomonadota</taxon>
        <taxon>Alphaproteobacteria</taxon>
        <taxon>Rhodobacterales</taxon>
        <taxon>Roseobacteraceae</taxon>
        <taxon>Thalassovita</taxon>
    </lineage>
</organism>
<name>A0A0P1H508_9RHOB</name>
<dbReference type="Proteomes" id="UP000051681">
    <property type="component" value="Unassembled WGS sequence"/>
</dbReference>
<dbReference type="GO" id="GO:0016788">
    <property type="term" value="F:hydrolase activity, acting on ester bonds"/>
    <property type="evidence" value="ECO:0007669"/>
    <property type="project" value="UniProtKB-ARBA"/>
</dbReference>
<evidence type="ECO:0000313" key="2">
    <source>
        <dbReference type="Proteomes" id="UP000051681"/>
    </source>
</evidence>
<reference evidence="1 2" key="1">
    <citation type="submission" date="2015-09" db="EMBL/GenBank/DDBJ databases">
        <authorList>
            <consortium name="Swine Surveillance"/>
        </authorList>
    </citation>
    <scope>NUCLEOTIDE SEQUENCE [LARGE SCALE GENOMIC DNA]</scope>
    <source>
        <strain evidence="1 2">CECT 8383</strain>
    </source>
</reference>
<sequence length="325" mass="36558">MRVIIGLGVLTTILLAGIFWYKHTQQSPLTLDDPRIAARYATPLTRPEQAMAVYHLGHSLVGRDMPAMLQQLTTAQFGLAPNHHSQLGWGTSLQAHWGPDEDITGFAEENAHPHYRSAKPALATGDYDAVILTEMVEIRDAIAYFDSPQYLQQWAETAWNGNPQARVYFYETWHEITDPEGWLTRLDRDLERYWTGQILFPALQAMPQDRSIHVIPAGQVLAAFSRTLQTLEQPENHTVTEAEDLFRRDESGVLDPIHINDLGAYLVALTHFATLYHTSPVGLPHDLLRADGTPIQVISPQTARLMQEITWEVVKTQPLTGVSAR</sequence>
<dbReference type="STRING" id="340021.TM5383_01581"/>
<keyword evidence="2" id="KW-1185">Reference proteome</keyword>
<dbReference type="Gene3D" id="3.40.50.1110">
    <property type="entry name" value="SGNH hydrolase"/>
    <property type="match status" value="1"/>
</dbReference>
<accession>A0A0P1H508</accession>